<reference evidence="2" key="1">
    <citation type="submission" date="2024-06" db="EMBL/GenBank/DDBJ databases">
        <title>Multi-omics analyses provide insights into the biosynthesis of the anticancer antibiotic pleurotin in Hohenbuehelia grisea.</title>
        <authorList>
            <person name="Weaver J.A."/>
            <person name="Alberti F."/>
        </authorList>
    </citation>
    <scope>NUCLEOTIDE SEQUENCE [LARGE SCALE GENOMIC DNA]</scope>
    <source>
        <strain evidence="2">T-177</strain>
    </source>
</reference>
<evidence type="ECO:0000313" key="1">
    <source>
        <dbReference type="EMBL" id="KAL0953267.1"/>
    </source>
</evidence>
<organism evidence="1 2">
    <name type="scientific">Hohenbuehelia grisea</name>
    <dbReference type="NCBI Taxonomy" id="104357"/>
    <lineage>
        <taxon>Eukaryota</taxon>
        <taxon>Fungi</taxon>
        <taxon>Dikarya</taxon>
        <taxon>Basidiomycota</taxon>
        <taxon>Agaricomycotina</taxon>
        <taxon>Agaricomycetes</taxon>
        <taxon>Agaricomycetidae</taxon>
        <taxon>Agaricales</taxon>
        <taxon>Pleurotineae</taxon>
        <taxon>Pleurotaceae</taxon>
        <taxon>Hohenbuehelia</taxon>
    </lineage>
</organism>
<evidence type="ECO:0000313" key="2">
    <source>
        <dbReference type="Proteomes" id="UP001556367"/>
    </source>
</evidence>
<sequence length="156" mass="17494">MSTHIREVPRKTLCSMGSGDRLCSCSTIDSFHVCLMTPVGLFLPKHVRGVPRKTQCNMDIGPWLPLMLFLTDRVLYDMSMTSTNLLMQAHVREVPRKTLVQNEPGWQLTRSLMVFSSSKPGTSNTQWRLDSAPPLLAESHKKPLCPFYGMSLCAPA</sequence>
<gene>
    <name evidence="1" type="ORF">HGRIS_004517</name>
</gene>
<keyword evidence="2" id="KW-1185">Reference proteome</keyword>
<dbReference type="EMBL" id="JASNQZ010000008">
    <property type="protein sequence ID" value="KAL0953267.1"/>
    <property type="molecule type" value="Genomic_DNA"/>
</dbReference>
<comment type="caution">
    <text evidence="1">The sequence shown here is derived from an EMBL/GenBank/DDBJ whole genome shotgun (WGS) entry which is preliminary data.</text>
</comment>
<accession>A0ABR3JCR7</accession>
<protein>
    <submittedName>
        <fullName evidence="1">Uncharacterized protein</fullName>
    </submittedName>
</protein>
<name>A0ABR3JCR7_9AGAR</name>
<proteinExistence type="predicted"/>
<dbReference type="Proteomes" id="UP001556367">
    <property type="component" value="Unassembled WGS sequence"/>
</dbReference>